<accession>A0A0K8MIU6</accession>
<dbReference type="Proteomes" id="UP000253891">
    <property type="component" value="Unassembled WGS sequence"/>
</dbReference>
<dbReference type="AlphaFoldDB" id="A0A0K8MIU6"/>
<protein>
    <submittedName>
        <fullName evidence="1">Uncharacterized protein</fullName>
    </submittedName>
</protein>
<sequence length="132" mass="15885">MKLPTLKEFEHSIAKLNQADLDNILNQLDEEIRKIDEDNDSESRFTLYFPRDSNISMLSGQLNNKTKFLLSKNTFYTQEKIEINNYDYFFENSYNFLNIKNLILRPINFRFESNQEVWNFEEGKVDDKTFVF</sequence>
<dbReference type="RefSeq" id="WP_061993198.1">
    <property type="nucleotide sequence ID" value="NZ_DF968001.1"/>
</dbReference>
<proteinExistence type="predicted"/>
<dbReference type="STRING" id="157463.GCA_001047075_00725"/>
<organism evidence="1 2">
    <name type="scientific">Fructobacillus ficulneus</name>
    <dbReference type="NCBI Taxonomy" id="157463"/>
    <lineage>
        <taxon>Bacteria</taxon>
        <taxon>Bacillati</taxon>
        <taxon>Bacillota</taxon>
        <taxon>Bacilli</taxon>
        <taxon>Lactobacillales</taxon>
        <taxon>Lactobacillaceae</taxon>
        <taxon>Fructobacillus</taxon>
    </lineage>
</organism>
<reference evidence="1 2" key="1">
    <citation type="journal article" date="2015" name="BMC Genomics">
        <title>Comparative genomics of Fructobacillus spp. and Leuconostoc spp. reveals niche-specific evolution of Fructobacillus spp.</title>
        <authorList>
            <person name="Endo A."/>
            <person name="Tanizawa Y."/>
            <person name="Tanaka N."/>
            <person name="Maeno S."/>
            <person name="Kumar H."/>
            <person name="Shiwa Y."/>
            <person name="Okada S."/>
            <person name="Yoshikawa H."/>
            <person name="Dicks L."/>
            <person name="Nakagawa J."/>
            <person name="Arita M."/>
        </authorList>
    </citation>
    <scope>NUCLEOTIDE SEQUENCE [LARGE SCALE GENOMIC DNA]</scope>
    <source>
        <strain evidence="1 2">JCM 12225</strain>
    </source>
</reference>
<gene>
    <name evidence="1" type="ORF">FFIC_240890</name>
</gene>
<dbReference type="EMBL" id="DF968001">
    <property type="protein sequence ID" value="GAO99814.1"/>
    <property type="molecule type" value="Genomic_DNA"/>
</dbReference>
<keyword evidence="2" id="KW-1185">Reference proteome</keyword>
<name>A0A0K8MIU6_9LACO</name>
<evidence type="ECO:0000313" key="2">
    <source>
        <dbReference type="Proteomes" id="UP000253891"/>
    </source>
</evidence>
<evidence type="ECO:0000313" key="1">
    <source>
        <dbReference type="EMBL" id="GAO99814.1"/>
    </source>
</evidence>